<evidence type="ECO:0000259" key="11">
    <source>
        <dbReference type="PROSITE" id="PS51278"/>
    </source>
</evidence>
<comment type="catalytic activity">
    <reaction evidence="1">
        <text>D-fructose 6-phosphate + L-glutamine = D-glucosamine 6-phosphate + L-glutamate</text>
        <dbReference type="Rhea" id="RHEA:13237"/>
        <dbReference type="ChEBI" id="CHEBI:29985"/>
        <dbReference type="ChEBI" id="CHEBI:58359"/>
        <dbReference type="ChEBI" id="CHEBI:58725"/>
        <dbReference type="ChEBI" id="CHEBI:61527"/>
        <dbReference type="EC" id="2.6.1.16"/>
    </reaction>
</comment>
<dbReference type="Proteomes" id="UP000683213">
    <property type="component" value="Unassembled WGS sequence"/>
</dbReference>
<name>A0A7J4J0I5_9ARCH</name>
<dbReference type="FunFam" id="3.60.20.10:FF:000006">
    <property type="entry name" value="Glutamine--fructose-6-phosphate aminotransferase [isomerizing]"/>
    <property type="match status" value="1"/>
</dbReference>
<evidence type="ECO:0000256" key="6">
    <source>
        <dbReference type="ARBA" id="ARBA00022576"/>
    </source>
</evidence>
<dbReference type="InterPro" id="IPR001347">
    <property type="entry name" value="SIS_dom"/>
</dbReference>
<reference evidence="15" key="1">
    <citation type="journal article" date="2020" name="bioRxiv">
        <title>A rank-normalized archaeal taxonomy based on genome phylogeny resolves widespread incomplete and uneven classifications.</title>
        <authorList>
            <person name="Rinke C."/>
            <person name="Chuvochina M."/>
            <person name="Mussig A.J."/>
            <person name="Chaumeil P.-A."/>
            <person name="Waite D.W."/>
            <person name="Whitman W.B."/>
            <person name="Parks D.H."/>
            <person name="Hugenholtz P."/>
        </authorList>
    </citation>
    <scope>NUCLEOTIDE SEQUENCE [LARGE SCALE GENOMIC DNA]</scope>
</reference>
<evidence type="ECO:0000256" key="7">
    <source>
        <dbReference type="ARBA" id="ARBA00022679"/>
    </source>
</evidence>
<sequence>MCGIVGVLAEKNAASMAFAALKRLEYRGYDSWGVAFKGGKSIEVLKKTGKLPESFSFQAGSGTALAHTRWATHGKVTEANAHPHLSNDKTIAVVHNGIIENHEELKHFLEGKGFSFNSETDTEIIPNLIQLFMGEGQSFKEAVRLSLKKIDGSYAVVAMHAGERELVAARNGSPLVIGLGKHSIFAASDVPAFLDHAKKVVYLNDFEMALLGKKAEFFDVLTGKQLEKDVEEVNWSIEQAQKGEFPHFMLKELNEQRFTIKKAVQQPKGIIEKVSSMIKNAKGVFFVGCGTSYHACVSSAYIFSHVAKMHVNVVLASEFRNYEEFLEKETLVIAVSQSGETADVLDAVKTAKKRSSKVVSIVNVMGSSLTRLSDETIMMNSGPEICVLSTKSYTSQLAILLLLAYVVAGKQVEGHELVEKAAALSQKVIDESSAPAKELAARLKNSRDFFLIGRDLAFPSALEGALKIKEVSYIHAEGFAGAELKHGTIALVEEGIPCIVFSTDQTRPLIMSNAQELKSRGAFIIGIDSKPNKLFDYFFRVEEVGNANPILMILPIQLLAYHLAVEKKLDPDKPRNLAKSVTVK</sequence>
<dbReference type="FunFam" id="3.40.50.10490:FF:000001">
    <property type="entry name" value="Glutamine--fructose-6-phosphate aminotransferase [isomerizing]"/>
    <property type="match status" value="1"/>
</dbReference>
<dbReference type="SUPFAM" id="SSF53697">
    <property type="entry name" value="SIS domain"/>
    <property type="match status" value="1"/>
</dbReference>
<keyword evidence="8" id="KW-0677">Repeat</keyword>
<dbReference type="InterPro" id="IPR035466">
    <property type="entry name" value="GlmS/AgaS_SIS"/>
</dbReference>
<organism evidence="13 15">
    <name type="scientific">Candidatus Iainarchaeum sp</name>
    <dbReference type="NCBI Taxonomy" id="3101447"/>
    <lineage>
        <taxon>Archaea</taxon>
        <taxon>Candidatus Iainarchaeota</taxon>
        <taxon>Candidatus Iainarchaeia</taxon>
        <taxon>Candidatus Iainarchaeales</taxon>
        <taxon>Candidatus Iainarchaeaceae</taxon>
        <taxon>Candidatus Iainarchaeum</taxon>
    </lineage>
</organism>
<dbReference type="EMBL" id="JAGVWF010000016">
    <property type="protein sequence ID" value="MBS3059018.1"/>
    <property type="molecule type" value="Genomic_DNA"/>
</dbReference>
<evidence type="ECO:0000256" key="3">
    <source>
        <dbReference type="ARBA" id="ARBA00012916"/>
    </source>
</evidence>
<dbReference type="Proteomes" id="UP000577419">
    <property type="component" value="Unassembled WGS sequence"/>
</dbReference>
<keyword evidence="6 13" id="KW-0032">Aminotransferase</keyword>
<comment type="caution">
    <text evidence="13">The sequence shown here is derived from an EMBL/GenBank/DDBJ whole genome shotgun (WGS) entry which is preliminary data.</text>
</comment>
<dbReference type="CDD" id="cd00714">
    <property type="entry name" value="GFAT"/>
    <property type="match status" value="1"/>
</dbReference>
<dbReference type="GO" id="GO:0006047">
    <property type="term" value="P:UDP-N-acetylglucosamine metabolic process"/>
    <property type="evidence" value="ECO:0007669"/>
    <property type="project" value="TreeGrafter"/>
</dbReference>
<dbReference type="GO" id="GO:0006002">
    <property type="term" value="P:fructose 6-phosphate metabolic process"/>
    <property type="evidence" value="ECO:0007669"/>
    <property type="project" value="TreeGrafter"/>
</dbReference>
<evidence type="ECO:0000313" key="13">
    <source>
        <dbReference type="EMBL" id="HIH08736.1"/>
    </source>
</evidence>
<dbReference type="InterPro" id="IPR035490">
    <property type="entry name" value="GlmS/FrlB_SIS"/>
</dbReference>
<dbReference type="CDD" id="cd05008">
    <property type="entry name" value="SIS_GlmS_GlmD_1"/>
    <property type="match status" value="1"/>
</dbReference>
<feature type="domain" description="SIS" evidence="12">
    <location>
        <begin position="274"/>
        <end position="413"/>
    </location>
</feature>
<dbReference type="Gene3D" id="3.40.50.10490">
    <property type="entry name" value="Glucose-6-phosphate isomerase like protein, domain 1"/>
    <property type="match status" value="2"/>
</dbReference>
<gene>
    <name evidence="13" type="primary">glmS</name>
    <name evidence="13" type="ORF">HA237_05210</name>
    <name evidence="14" type="ORF">J4224_01175</name>
</gene>
<dbReference type="PROSITE" id="PS51278">
    <property type="entry name" value="GATASE_TYPE_2"/>
    <property type="match status" value="1"/>
</dbReference>
<dbReference type="GO" id="GO:0006487">
    <property type="term" value="P:protein N-linked glycosylation"/>
    <property type="evidence" value="ECO:0007669"/>
    <property type="project" value="TreeGrafter"/>
</dbReference>
<reference evidence="14" key="3">
    <citation type="submission" date="2021-05" db="EMBL/GenBank/DDBJ databases">
        <title>Protein family content uncovers lineage relationships and bacterial pathway maintenance mechanisms in DPANN archaea.</title>
        <authorList>
            <person name="Castelle C.J."/>
            <person name="Meheust R."/>
            <person name="Jaffe A.L."/>
            <person name="Seitz K."/>
            <person name="Gong X."/>
            <person name="Baker B.J."/>
            <person name="Banfield J.F."/>
        </authorList>
    </citation>
    <scope>NUCLEOTIDE SEQUENCE</scope>
    <source>
        <strain evidence="14">RIFCSPHIGHO2_01_FULL_GW2011_AR10_43_9</strain>
    </source>
</reference>
<dbReference type="NCBIfam" id="TIGR01135">
    <property type="entry name" value="glmS"/>
    <property type="match status" value="1"/>
</dbReference>
<evidence type="ECO:0000259" key="12">
    <source>
        <dbReference type="PROSITE" id="PS51464"/>
    </source>
</evidence>
<dbReference type="PROSITE" id="PS51464">
    <property type="entry name" value="SIS"/>
    <property type="match status" value="2"/>
</dbReference>
<dbReference type="InterPro" id="IPR017932">
    <property type="entry name" value="GATase_2_dom"/>
</dbReference>
<dbReference type="GO" id="GO:0005737">
    <property type="term" value="C:cytoplasm"/>
    <property type="evidence" value="ECO:0007669"/>
    <property type="project" value="UniProtKB-SubCell"/>
</dbReference>
<reference evidence="14" key="2">
    <citation type="submission" date="2021-03" db="EMBL/GenBank/DDBJ databases">
        <authorList>
            <person name="Jaffe A."/>
        </authorList>
    </citation>
    <scope>NUCLEOTIDE SEQUENCE</scope>
    <source>
        <strain evidence="14">RIFCSPHIGHO2_01_FULL_GW2011_AR10_43_9</strain>
    </source>
</reference>
<evidence type="ECO:0000313" key="14">
    <source>
        <dbReference type="EMBL" id="MBS3059018.1"/>
    </source>
</evidence>
<protein>
    <recommendedName>
        <fullName evidence="4">Glutamine--fructose-6-phosphate aminotransferase [isomerizing]</fullName>
        <ecNumber evidence="3">2.6.1.16</ecNumber>
    </recommendedName>
</protein>
<dbReference type="InterPro" id="IPR029055">
    <property type="entry name" value="Ntn_hydrolases_N"/>
</dbReference>
<dbReference type="SUPFAM" id="SSF56235">
    <property type="entry name" value="N-terminal nucleophile aminohydrolases (Ntn hydrolases)"/>
    <property type="match status" value="1"/>
</dbReference>
<dbReference type="NCBIfam" id="NF001484">
    <property type="entry name" value="PRK00331.1"/>
    <property type="match status" value="1"/>
</dbReference>
<evidence type="ECO:0000256" key="10">
    <source>
        <dbReference type="ARBA" id="ARBA00055466"/>
    </source>
</evidence>
<dbReference type="PANTHER" id="PTHR10937">
    <property type="entry name" value="GLUCOSAMINE--FRUCTOSE-6-PHOSPHATE AMINOTRANSFERASE, ISOMERIZING"/>
    <property type="match status" value="1"/>
</dbReference>
<keyword evidence="7 13" id="KW-0808">Transferase</keyword>
<dbReference type="PANTHER" id="PTHR10937:SF0">
    <property type="entry name" value="GLUTAMINE--FRUCTOSE-6-PHOSPHATE TRANSAMINASE (ISOMERIZING)"/>
    <property type="match status" value="1"/>
</dbReference>
<dbReference type="AlphaFoldDB" id="A0A7J4J0I5"/>
<evidence type="ECO:0000256" key="2">
    <source>
        <dbReference type="ARBA" id="ARBA00004496"/>
    </source>
</evidence>
<comment type="function">
    <text evidence="10">Catalyzes the first step in hexosamine metabolism, converting fructose-6P into glucosamine-6P using glutamine as a nitrogen source.</text>
</comment>
<evidence type="ECO:0000256" key="4">
    <source>
        <dbReference type="ARBA" id="ARBA00016090"/>
    </source>
</evidence>
<feature type="domain" description="SIS" evidence="12">
    <location>
        <begin position="439"/>
        <end position="574"/>
    </location>
</feature>
<keyword evidence="5" id="KW-0963">Cytoplasm</keyword>
<dbReference type="InterPro" id="IPR005855">
    <property type="entry name" value="GFAT"/>
</dbReference>
<evidence type="ECO:0000256" key="8">
    <source>
        <dbReference type="ARBA" id="ARBA00022737"/>
    </source>
</evidence>
<feature type="domain" description="Glutamine amidotransferase type-2" evidence="11">
    <location>
        <begin position="2"/>
        <end position="214"/>
    </location>
</feature>
<dbReference type="InterPro" id="IPR047084">
    <property type="entry name" value="GFAT_N"/>
</dbReference>
<dbReference type="EC" id="2.6.1.16" evidence="3"/>
<dbReference type="Pfam" id="PF13522">
    <property type="entry name" value="GATase_6"/>
    <property type="match status" value="1"/>
</dbReference>
<dbReference type="Pfam" id="PF01380">
    <property type="entry name" value="SIS"/>
    <property type="match status" value="2"/>
</dbReference>
<dbReference type="EMBL" id="DUFG01000025">
    <property type="protein sequence ID" value="HIH08736.1"/>
    <property type="molecule type" value="Genomic_DNA"/>
</dbReference>
<keyword evidence="9" id="KW-0315">Glutamine amidotransferase</keyword>
<dbReference type="GO" id="GO:0004360">
    <property type="term" value="F:glutamine-fructose-6-phosphate transaminase (isomerizing) activity"/>
    <property type="evidence" value="ECO:0007669"/>
    <property type="project" value="UniProtKB-EC"/>
</dbReference>
<evidence type="ECO:0000313" key="15">
    <source>
        <dbReference type="Proteomes" id="UP000577419"/>
    </source>
</evidence>
<dbReference type="Gene3D" id="3.60.20.10">
    <property type="entry name" value="Glutamine Phosphoribosylpyrophosphate, subunit 1, domain 1"/>
    <property type="match status" value="1"/>
</dbReference>
<proteinExistence type="predicted"/>
<dbReference type="InterPro" id="IPR046348">
    <property type="entry name" value="SIS_dom_sf"/>
</dbReference>
<evidence type="ECO:0000256" key="1">
    <source>
        <dbReference type="ARBA" id="ARBA00001031"/>
    </source>
</evidence>
<dbReference type="GO" id="GO:0097367">
    <property type="term" value="F:carbohydrate derivative binding"/>
    <property type="evidence" value="ECO:0007669"/>
    <property type="project" value="InterPro"/>
</dbReference>
<evidence type="ECO:0000256" key="9">
    <source>
        <dbReference type="ARBA" id="ARBA00022962"/>
    </source>
</evidence>
<accession>A0A7J4J0I5</accession>
<evidence type="ECO:0000256" key="5">
    <source>
        <dbReference type="ARBA" id="ARBA00022490"/>
    </source>
</evidence>
<comment type="subcellular location">
    <subcellularLocation>
        <location evidence="2">Cytoplasm</location>
    </subcellularLocation>
</comment>
<dbReference type="CDD" id="cd05009">
    <property type="entry name" value="SIS_GlmS_GlmD_2"/>
    <property type="match status" value="1"/>
</dbReference>